<dbReference type="Gene3D" id="2.40.30.10">
    <property type="entry name" value="Translation factors"/>
    <property type="match status" value="1"/>
</dbReference>
<evidence type="ECO:0000256" key="11">
    <source>
        <dbReference type="HAMAP-Rule" id="MF_01211"/>
    </source>
</evidence>
<dbReference type="InterPro" id="IPR017927">
    <property type="entry name" value="FAD-bd_FR_type"/>
</dbReference>
<dbReference type="GO" id="GO:0009055">
    <property type="term" value="F:electron transfer activity"/>
    <property type="evidence" value="ECO:0007669"/>
    <property type="project" value="UniProtKB-UniRule"/>
</dbReference>
<keyword evidence="9 11" id="KW-0408">Iron</keyword>
<organism evidence="15 16">
    <name type="scientific">Caldanaerobius fijiensis DSM 17918</name>
    <dbReference type="NCBI Taxonomy" id="1121256"/>
    <lineage>
        <taxon>Bacteria</taxon>
        <taxon>Bacillati</taxon>
        <taxon>Bacillota</taxon>
        <taxon>Clostridia</taxon>
        <taxon>Thermoanaerobacterales</taxon>
        <taxon>Thermoanaerobacteraceae</taxon>
        <taxon>Caldanaerobius</taxon>
    </lineage>
</organism>
<dbReference type="UniPathway" id="UPA00070">
    <property type="reaction ID" value="UER00945"/>
</dbReference>
<comment type="cofactor">
    <cofactor evidence="11">
        <name>[2Fe-2S] cluster</name>
        <dbReference type="ChEBI" id="CHEBI:190135"/>
    </cofactor>
    <text evidence="11">Binds 1 [2Fe-2S] cluster per subunit.</text>
</comment>
<dbReference type="GO" id="GO:0046872">
    <property type="term" value="F:metal ion binding"/>
    <property type="evidence" value="ECO:0007669"/>
    <property type="project" value="UniProtKB-KW"/>
</dbReference>
<dbReference type="Gene3D" id="2.10.240.10">
    <property type="entry name" value="Dihydroorotate dehydrogenase, electron transfer subunit"/>
    <property type="match status" value="1"/>
</dbReference>
<evidence type="ECO:0000259" key="14">
    <source>
        <dbReference type="PROSITE" id="PS51384"/>
    </source>
</evidence>
<evidence type="ECO:0000256" key="9">
    <source>
        <dbReference type="ARBA" id="ARBA00023004"/>
    </source>
</evidence>
<evidence type="ECO:0000256" key="7">
    <source>
        <dbReference type="ARBA" id="ARBA00022975"/>
    </source>
</evidence>
<dbReference type="CDD" id="cd06218">
    <property type="entry name" value="DHOD_e_trans"/>
    <property type="match status" value="1"/>
</dbReference>
<dbReference type="InterPro" id="IPR012165">
    <property type="entry name" value="Cyt_c3_hydrogenase_gsu"/>
</dbReference>
<dbReference type="SUPFAM" id="SSF52343">
    <property type="entry name" value="Ferredoxin reductase-like, C-terminal NADP-linked domain"/>
    <property type="match status" value="1"/>
</dbReference>
<comment type="function">
    <text evidence="11">Responsible for channeling the electrons from the oxidation of dihydroorotate from the FMN redox center in the PyrD type B subunit to the ultimate electron acceptor NAD(+).</text>
</comment>
<comment type="similarity">
    <text evidence="1 11">Belongs to the PyrK family.</text>
</comment>
<dbReference type="SUPFAM" id="SSF63380">
    <property type="entry name" value="Riboflavin synthase domain-like"/>
    <property type="match status" value="1"/>
</dbReference>
<dbReference type="GO" id="GO:0050660">
    <property type="term" value="F:flavin adenine dinucleotide binding"/>
    <property type="evidence" value="ECO:0007669"/>
    <property type="project" value="InterPro"/>
</dbReference>
<accession>A0A1M4TT18</accession>
<dbReference type="AlphaFoldDB" id="A0A1M4TT18"/>
<sequence>MKSSILFNRLLAPGIYQMAFSCADIARSASPGQFVHIKLNDSGHILRRPFSISNIIGDIVYIVYQVRGSGTLIISRLKSGDEIDVIGPLGRGFDISRTKNRALIVGGGLGIAPLLYLSRMLSNKSEVFLGYKDHLFLVEEFEHPIVSTETGISGYRGFVTDALKEYLESSPMADIIYACGPVGMLKAVKSISQHYGIPCQVSLEERMGCGIGACLVCSCKIKAEDGWHYMRVCADGPVFMADEVIFDD</sequence>
<evidence type="ECO:0000313" key="16">
    <source>
        <dbReference type="Proteomes" id="UP000184088"/>
    </source>
</evidence>
<dbReference type="GO" id="GO:0051537">
    <property type="term" value="F:2 iron, 2 sulfur cluster binding"/>
    <property type="evidence" value="ECO:0007669"/>
    <property type="project" value="UniProtKB-KW"/>
</dbReference>
<comment type="cofactor">
    <cofactor evidence="13">
        <name>[2Fe-2S] cluster</name>
        <dbReference type="ChEBI" id="CHEBI:190135"/>
    </cofactor>
    <text evidence="13">Binds 1 [2Fe-2S] cluster per subunit.</text>
</comment>
<evidence type="ECO:0000256" key="4">
    <source>
        <dbReference type="ARBA" id="ARBA00022714"/>
    </source>
</evidence>
<dbReference type="OrthoDB" id="9789468at2"/>
<proteinExistence type="inferred from homology"/>
<keyword evidence="5 11" id="KW-0479">Metal-binding</keyword>
<feature type="binding site" evidence="11 12">
    <location>
        <begin position="63"/>
        <end position="65"/>
    </location>
    <ligand>
        <name>FAD</name>
        <dbReference type="ChEBI" id="CHEBI:57692"/>
    </ligand>
</feature>
<keyword evidence="10 11" id="KW-0411">Iron-sulfur</keyword>
<dbReference type="GO" id="GO:0016491">
    <property type="term" value="F:oxidoreductase activity"/>
    <property type="evidence" value="ECO:0007669"/>
    <property type="project" value="InterPro"/>
</dbReference>
<comment type="pathway">
    <text evidence="11">Pyrimidine metabolism; UMP biosynthesis via de novo pathway; orotate from (S)-dihydroorotate (NAD(+) route): step 1/1.</text>
</comment>
<dbReference type="InterPro" id="IPR023455">
    <property type="entry name" value="Dihydroorotate_DHASE_ETsu"/>
</dbReference>
<dbReference type="PRINTS" id="PR00409">
    <property type="entry name" value="PHDIOXRDTASE"/>
</dbReference>
<dbReference type="STRING" id="1121256.SAMN02746089_00294"/>
<keyword evidence="2 11" id="KW-0813">Transport</keyword>
<evidence type="ECO:0000256" key="1">
    <source>
        <dbReference type="ARBA" id="ARBA00006422"/>
    </source>
</evidence>
<keyword evidence="3 11" id="KW-0285">Flavoprotein</keyword>
<reference evidence="15 16" key="1">
    <citation type="submission" date="2016-11" db="EMBL/GenBank/DDBJ databases">
        <authorList>
            <person name="Jaros S."/>
            <person name="Januszkiewicz K."/>
            <person name="Wedrychowicz H."/>
        </authorList>
    </citation>
    <scope>NUCLEOTIDE SEQUENCE [LARGE SCALE GENOMIC DNA]</scope>
    <source>
        <strain evidence="15 16">DSM 17918</strain>
    </source>
</reference>
<feature type="binding site" evidence="11 13">
    <location>
        <position position="233"/>
    </location>
    <ligand>
        <name>[2Fe-2S] cluster</name>
        <dbReference type="ChEBI" id="CHEBI:190135"/>
    </ligand>
</feature>
<dbReference type="InterPro" id="IPR037117">
    <property type="entry name" value="Dihydroorotate_DH_ele_sf"/>
</dbReference>
<dbReference type="InterPro" id="IPR019480">
    <property type="entry name" value="Dihydroorotate_DH_Fe-S-bd"/>
</dbReference>
<name>A0A1M4TT18_9THEO</name>
<evidence type="ECO:0000256" key="12">
    <source>
        <dbReference type="PIRSR" id="PIRSR006816-1"/>
    </source>
</evidence>
<dbReference type="Pfam" id="PF10418">
    <property type="entry name" value="DHODB_Fe-S_bind"/>
    <property type="match status" value="1"/>
</dbReference>
<dbReference type="InterPro" id="IPR039261">
    <property type="entry name" value="FNR_nucleotide-bd"/>
</dbReference>
<dbReference type="PROSITE" id="PS51257">
    <property type="entry name" value="PROKAR_LIPOPROTEIN"/>
    <property type="match status" value="1"/>
</dbReference>
<feature type="binding site" evidence="11 12">
    <location>
        <begin position="70"/>
        <end position="71"/>
    </location>
    <ligand>
        <name>FAD</name>
        <dbReference type="ChEBI" id="CHEBI:57692"/>
    </ligand>
</feature>
<feature type="binding site" evidence="11 12">
    <location>
        <begin position="48"/>
        <end position="51"/>
    </location>
    <ligand>
        <name>FAD</name>
        <dbReference type="ChEBI" id="CHEBI:57692"/>
    </ligand>
</feature>
<evidence type="ECO:0000256" key="2">
    <source>
        <dbReference type="ARBA" id="ARBA00022448"/>
    </source>
</evidence>
<evidence type="ECO:0000256" key="6">
    <source>
        <dbReference type="ARBA" id="ARBA00022827"/>
    </source>
</evidence>
<dbReference type="PANTHER" id="PTHR43513:SF3">
    <property type="entry name" value="DIHYDROOROTATE DEHYDROGENASE B (NAD(+)), ELECTRON TRANSFER SUBUNIT-RELATED"/>
    <property type="match status" value="1"/>
</dbReference>
<keyword evidence="7 11" id="KW-0665">Pyrimidine biosynthesis</keyword>
<comment type="subunit">
    <text evidence="11">Heterotetramer of 2 PyrK and 2 PyrD type B subunits.</text>
</comment>
<keyword evidence="8 11" id="KW-0249">Electron transport</keyword>
<dbReference type="InterPro" id="IPR017938">
    <property type="entry name" value="Riboflavin_synthase-like_b-brl"/>
</dbReference>
<dbReference type="PANTHER" id="PTHR43513">
    <property type="entry name" value="DIHYDROOROTATE DEHYDROGENASE B (NAD(+)), ELECTRON TRANSFER SUBUNIT"/>
    <property type="match status" value="1"/>
</dbReference>
<dbReference type="GO" id="GO:0044205">
    <property type="term" value="P:'de novo' UMP biosynthetic process"/>
    <property type="evidence" value="ECO:0007669"/>
    <property type="project" value="UniProtKB-UniRule"/>
</dbReference>
<keyword evidence="16" id="KW-1185">Reference proteome</keyword>
<comment type="cofactor">
    <cofactor evidence="11 12">
        <name>FAD</name>
        <dbReference type="ChEBI" id="CHEBI:57692"/>
    </cofactor>
    <text evidence="11 12">Binds 1 FAD per subunit.</text>
</comment>
<protein>
    <recommendedName>
        <fullName evidence="11">Dihydroorotate dehydrogenase B (NAD(+)), electron transfer subunit</fullName>
    </recommendedName>
    <alternativeName>
        <fullName evidence="11">Dihydroorotate oxidase B, electron transfer subunit</fullName>
    </alternativeName>
</protein>
<dbReference type="PIRSF" id="PIRSF006816">
    <property type="entry name" value="Cyc3_hyd_g"/>
    <property type="match status" value="1"/>
</dbReference>
<evidence type="ECO:0000256" key="10">
    <source>
        <dbReference type="ARBA" id="ARBA00023014"/>
    </source>
</evidence>
<dbReference type="RefSeq" id="WP_073341321.1">
    <property type="nucleotide sequence ID" value="NZ_FQVH01000002.1"/>
</dbReference>
<dbReference type="HAMAP" id="MF_01211">
    <property type="entry name" value="DHODB_Fe_S_bind"/>
    <property type="match status" value="1"/>
</dbReference>
<dbReference type="EMBL" id="FQVH01000002">
    <property type="protein sequence ID" value="SHE47649.1"/>
    <property type="molecule type" value="Genomic_DNA"/>
</dbReference>
<dbReference type="Gene3D" id="3.40.50.80">
    <property type="entry name" value="Nucleotide-binding domain of ferredoxin-NADP reductase (FNR) module"/>
    <property type="match status" value="1"/>
</dbReference>
<keyword evidence="6 11" id="KW-0274">FAD</keyword>
<gene>
    <name evidence="11" type="primary">pyrK</name>
    <name evidence="15" type="ORF">SAMN02746089_00294</name>
</gene>
<feature type="domain" description="FAD-binding FR-type" evidence="14">
    <location>
        <begin position="1"/>
        <end position="95"/>
    </location>
</feature>
<dbReference type="PROSITE" id="PS51384">
    <property type="entry name" value="FAD_FR"/>
    <property type="match status" value="1"/>
</dbReference>
<feature type="binding site" evidence="11 13">
    <location>
        <position position="217"/>
    </location>
    <ligand>
        <name>[2Fe-2S] cluster</name>
        <dbReference type="ChEBI" id="CHEBI:190135"/>
    </ligand>
</feature>
<keyword evidence="4 11" id="KW-0001">2Fe-2S</keyword>
<feature type="binding site" evidence="11 13">
    <location>
        <position position="209"/>
    </location>
    <ligand>
        <name>[2Fe-2S] cluster</name>
        <dbReference type="ChEBI" id="CHEBI:190135"/>
    </ligand>
</feature>
<evidence type="ECO:0000256" key="8">
    <source>
        <dbReference type="ARBA" id="ARBA00022982"/>
    </source>
</evidence>
<dbReference type="InterPro" id="IPR050353">
    <property type="entry name" value="PyrK_electron_transfer"/>
</dbReference>
<evidence type="ECO:0000256" key="5">
    <source>
        <dbReference type="ARBA" id="ARBA00022723"/>
    </source>
</evidence>
<evidence type="ECO:0000256" key="13">
    <source>
        <dbReference type="PIRSR" id="PIRSR006816-2"/>
    </source>
</evidence>
<dbReference type="Proteomes" id="UP000184088">
    <property type="component" value="Unassembled WGS sequence"/>
</dbReference>
<evidence type="ECO:0000256" key="3">
    <source>
        <dbReference type="ARBA" id="ARBA00022630"/>
    </source>
</evidence>
<feature type="binding site" evidence="11 13">
    <location>
        <position position="214"/>
    </location>
    <ligand>
        <name>[2Fe-2S] cluster</name>
        <dbReference type="ChEBI" id="CHEBI:190135"/>
    </ligand>
</feature>
<evidence type="ECO:0000313" key="15">
    <source>
        <dbReference type="EMBL" id="SHE47649.1"/>
    </source>
</evidence>